<dbReference type="InterPro" id="IPR007047">
    <property type="entry name" value="Flp_Fap"/>
</dbReference>
<keyword evidence="3" id="KW-1185">Reference proteome</keyword>
<sequence>MTNLFKRFVKDESGATAIEYGLIAAVMAVLLLAVFGLIDEPMGRAFQRVADQLNAAGDATPITGAGGGGGG</sequence>
<gene>
    <name evidence="2" type="ORF">GCM10011322_19420</name>
</gene>
<evidence type="ECO:0000313" key="2">
    <source>
        <dbReference type="EMBL" id="GGK32807.1"/>
    </source>
</evidence>
<dbReference type="Pfam" id="PF04964">
    <property type="entry name" value="Flp_Fap"/>
    <property type="match status" value="1"/>
</dbReference>
<keyword evidence="1" id="KW-0812">Transmembrane</keyword>
<keyword evidence="1" id="KW-1133">Transmembrane helix</keyword>
<dbReference type="RefSeq" id="WP_188912180.1">
    <property type="nucleotide sequence ID" value="NZ_BMMF01000005.1"/>
</dbReference>
<name>A0A917Q761_9HYPH</name>
<accession>A0A917Q761</accession>
<protein>
    <submittedName>
        <fullName evidence="2">Fimbrial protein</fullName>
    </submittedName>
</protein>
<organism evidence="2 3">
    <name type="scientific">Salinarimonas ramus</name>
    <dbReference type="NCBI Taxonomy" id="690164"/>
    <lineage>
        <taxon>Bacteria</taxon>
        <taxon>Pseudomonadati</taxon>
        <taxon>Pseudomonadota</taxon>
        <taxon>Alphaproteobacteria</taxon>
        <taxon>Hyphomicrobiales</taxon>
        <taxon>Salinarimonadaceae</taxon>
        <taxon>Salinarimonas</taxon>
    </lineage>
</organism>
<dbReference type="AlphaFoldDB" id="A0A917Q761"/>
<proteinExistence type="predicted"/>
<evidence type="ECO:0000313" key="3">
    <source>
        <dbReference type="Proteomes" id="UP000600449"/>
    </source>
</evidence>
<evidence type="ECO:0000256" key="1">
    <source>
        <dbReference type="SAM" id="Phobius"/>
    </source>
</evidence>
<dbReference type="Proteomes" id="UP000600449">
    <property type="component" value="Unassembled WGS sequence"/>
</dbReference>
<comment type="caution">
    <text evidence="2">The sequence shown here is derived from an EMBL/GenBank/DDBJ whole genome shotgun (WGS) entry which is preliminary data.</text>
</comment>
<keyword evidence="1" id="KW-0472">Membrane</keyword>
<dbReference type="EMBL" id="BMMF01000005">
    <property type="protein sequence ID" value="GGK32807.1"/>
    <property type="molecule type" value="Genomic_DNA"/>
</dbReference>
<reference evidence="2 3" key="1">
    <citation type="journal article" date="2014" name="Int. J. Syst. Evol. Microbiol.">
        <title>Complete genome sequence of Corynebacterium casei LMG S-19264T (=DSM 44701T), isolated from a smear-ripened cheese.</title>
        <authorList>
            <consortium name="US DOE Joint Genome Institute (JGI-PGF)"/>
            <person name="Walter F."/>
            <person name="Albersmeier A."/>
            <person name="Kalinowski J."/>
            <person name="Ruckert C."/>
        </authorList>
    </citation>
    <scope>NUCLEOTIDE SEQUENCE [LARGE SCALE GENOMIC DNA]</scope>
    <source>
        <strain evidence="2 3">CGMCC 1.9161</strain>
    </source>
</reference>
<feature type="transmembrane region" description="Helical" evidence="1">
    <location>
        <begin position="20"/>
        <end position="38"/>
    </location>
</feature>